<protein>
    <submittedName>
        <fullName evidence="2">Uncharacterized protein</fullName>
    </submittedName>
</protein>
<reference evidence="2 3" key="1">
    <citation type="submission" date="2024-06" db="EMBL/GenBank/DDBJ databases">
        <authorList>
            <person name="Campbell A.G."/>
        </authorList>
    </citation>
    <scope>NUCLEOTIDE SEQUENCE [LARGE SCALE GENOMIC DNA]</scope>
    <source>
        <strain evidence="2 3">EM12</strain>
    </source>
</reference>
<accession>A0ABV1QIA0</accession>
<sequence>MASTSVPPIASSARNESEPSAVWAMRKGDQRRAFLAVKRRA</sequence>
<gene>
    <name evidence="2" type="ORF">ABS772_03995</name>
</gene>
<evidence type="ECO:0000313" key="3">
    <source>
        <dbReference type="Proteomes" id="UP001480955"/>
    </source>
</evidence>
<organism evidence="2 3">
    <name type="scientific">Methylorubrum podarium</name>
    <dbReference type="NCBI Taxonomy" id="200476"/>
    <lineage>
        <taxon>Bacteria</taxon>
        <taxon>Pseudomonadati</taxon>
        <taxon>Pseudomonadota</taxon>
        <taxon>Alphaproteobacteria</taxon>
        <taxon>Hyphomicrobiales</taxon>
        <taxon>Methylobacteriaceae</taxon>
        <taxon>Methylorubrum</taxon>
    </lineage>
</organism>
<comment type="caution">
    <text evidence="2">The sequence shown here is derived from an EMBL/GenBank/DDBJ whole genome shotgun (WGS) entry which is preliminary data.</text>
</comment>
<proteinExistence type="predicted"/>
<dbReference type="RefSeq" id="WP_283206915.1">
    <property type="nucleotide sequence ID" value="NZ_BPRD01000516.1"/>
</dbReference>
<keyword evidence="3" id="KW-1185">Reference proteome</keyword>
<evidence type="ECO:0000256" key="1">
    <source>
        <dbReference type="SAM" id="MobiDB-lite"/>
    </source>
</evidence>
<dbReference type="EMBL" id="JBELQE010000029">
    <property type="protein sequence ID" value="MER2249071.1"/>
    <property type="molecule type" value="Genomic_DNA"/>
</dbReference>
<feature type="region of interest" description="Disordered" evidence="1">
    <location>
        <begin position="1"/>
        <end position="24"/>
    </location>
</feature>
<name>A0ABV1QIA0_9HYPH</name>
<dbReference type="Proteomes" id="UP001480955">
    <property type="component" value="Unassembled WGS sequence"/>
</dbReference>
<evidence type="ECO:0000313" key="2">
    <source>
        <dbReference type="EMBL" id="MER2249071.1"/>
    </source>
</evidence>